<dbReference type="EC" id="2.1.1.22" evidence="2"/>
<evidence type="ECO:0000256" key="5">
    <source>
        <dbReference type="ARBA" id="ARBA00022691"/>
    </source>
</evidence>
<dbReference type="Pfam" id="PF07942">
    <property type="entry name" value="CARME"/>
    <property type="match status" value="1"/>
</dbReference>
<evidence type="ECO:0000256" key="6">
    <source>
        <dbReference type="SAM" id="MobiDB-lite"/>
    </source>
</evidence>
<dbReference type="GO" id="GO:0030735">
    <property type="term" value="F:carnosine N-methyltransferase activity"/>
    <property type="evidence" value="ECO:0007669"/>
    <property type="project" value="UniProtKB-EC"/>
</dbReference>
<keyword evidence="7" id="KW-1185">Reference proteome</keyword>
<dbReference type="GeneID" id="110768750"/>
<accession>A0A6P5TMJ1</accession>
<dbReference type="RefSeq" id="XP_021828289.1">
    <property type="nucleotide sequence ID" value="XM_021972597.1"/>
</dbReference>
<keyword evidence="5" id="KW-0949">S-adenosyl-L-methionine</keyword>
<keyword evidence="4" id="KW-0808">Transferase</keyword>
<organism evidence="7 8">
    <name type="scientific">Prunus avium</name>
    <name type="common">Cherry</name>
    <name type="synonym">Cerasus avium</name>
    <dbReference type="NCBI Taxonomy" id="42229"/>
    <lineage>
        <taxon>Eukaryota</taxon>
        <taxon>Viridiplantae</taxon>
        <taxon>Streptophyta</taxon>
        <taxon>Embryophyta</taxon>
        <taxon>Tracheophyta</taxon>
        <taxon>Spermatophyta</taxon>
        <taxon>Magnoliopsida</taxon>
        <taxon>eudicotyledons</taxon>
        <taxon>Gunneridae</taxon>
        <taxon>Pentapetalae</taxon>
        <taxon>rosids</taxon>
        <taxon>fabids</taxon>
        <taxon>Rosales</taxon>
        <taxon>Rosaceae</taxon>
        <taxon>Amygdaloideae</taxon>
        <taxon>Amygdaleae</taxon>
        <taxon>Prunus</taxon>
    </lineage>
</organism>
<dbReference type="InterPro" id="IPR012901">
    <property type="entry name" value="CARME"/>
</dbReference>
<dbReference type="GO" id="GO:0032259">
    <property type="term" value="P:methylation"/>
    <property type="evidence" value="ECO:0007669"/>
    <property type="project" value="UniProtKB-KW"/>
</dbReference>
<evidence type="ECO:0000256" key="1">
    <source>
        <dbReference type="ARBA" id="ARBA00010086"/>
    </source>
</evidence>
<keyword evidence="3" id="KW-0489">Methyltransferase</keyword>
<evidence type="ECO:0000256" key="3">
    <source>
        <dbReference type="ARBA" id="ARBA00022603"/>
    </source>
</evidence>
<evidence type="ECO:0000256" key="4">
    <source>
        <dbReference type="ARBA" id="ARBA00022679"/>
    </source>
</evidence>
<feature type="region of interest" description="Disordered" evidence="6">
    <location>
        <begin position="1"/>
        <end position="23"/>
    </location>
</feature>
<proteinExistence type="inferred from homology"/>
<dbReference type="PANTHER" id="PTHR12303:SF6">
    <property type="entry name" value="CARNOSINE N-METHYLTRANSFERASE"/>
    <property type="match status" value="1"/>
</dbReference>
<evidence type="ECO:0000313" key="8">
    <source>
        <dbReference type="RefSeq" id="XP_021828289.1"/>
    </source>
</evidence>
<reference evidence="8" key="1">
    <citation type="submission" date="2025-08" db="UniProtKB">
        <authorList>
            <consortium name="RefSeq"/>
        </authorList>
    </citation>
    <scope>IDENTIFICATION</scope>
</reference>
<dbReference type="PANTHER" id="PTHR12303">
    <property type="entry name" value="CARNOSINE N-METHYLTRANSFERASE"/>
    <property type="match status" value="1"/>
</dbReference>
<dbReference type="AlphaFoldDB" id="A0A6P5TMJ1"/>
<dbReference type="KEGG" id="pavi:110768750"/>
<dbReference type="InterPro" id="IPR029063">
    <property type="entry name" value="SAM-dependent_MTases_sf"/>
</dbReference>
<gene>
    <name evidence="8" type="primary">LOC110768750</name>
</gene>
<evidence type="ECO:0000313" key="7">
    <source>
        <dbReference type="Proteomes" id="UP000515124"/>
    </source>
</evidence>
<dbReference type="SUPFAM" id="SSF53335">
    <property type="entry name" value="S-adenosyl-L-methionine-dependent methyltransferases"/>
    <property type="match status" value="1"/>
</dbReference>
<comment type="similarity">
    <text evidence="1">Belongs to the carnosine N-methyltransferase family.</text>
</comment>
<dbReference type="Proteomes" id="UP000515124">
    <property type="component" value="Unplaced"/>
</dbReference>
<dbReference type="SMART" id="SM01296">
    <property type="entry name" value="N2227"/>
    <property type="match status" value="1"/>
</dbReference>
<evidence type="ECO:0000256" key="2">
    <source>
        <dbReference type="ARBA" id="ARBA00012003"/>
    </source>
</evidence>
<sequence>MSSVRAAEREMHRGEDEDDERRRQRKLEEALEVKSLRRIISAYLNYPEAAEEDVRRYERSFKMLPPSHKALMSHYPLKFQRLRRCISVNSYFIFSMLQAFEPPLDLSQDIDVRDGPHPERVSYYHDVSGVKSVCSSQSTSTSERMHISNSDQACCGEGSSAVCSPPIGLTTKKEVNNEGHCDSITERHTSGGEYNREMHNCDGNDAIDSNGDVSSPTRTWLDPSLQLHVPLVDVDKVRCIVRNIVRDWAAEGQKERDQCYKPILEELDSLFADRSKESPPACLVPGAGLGRLALEISCLGFISQGNEFSYYMMICSSFILNHSRTAGEWTIYPWIHSNCNSLSDSDQLRPVSVPDIHPASAGITEGFSMCGGDFVEVYNDPNQVGVWDAVVTCFFIDTAHNIVEYIEIISRILKDGGVWINMGPLLYHFAEMYGQDDEMSIELSLEDVKRVALHYGFHFEKEKTIETTYTTNPKSMMQNRYNAAFWTMRKRSAIATEQATP</sequence>
<protein>
    <recommendedName>
        <fullName evidence="2">carnosine N-methyltransferase</fullName>
        <ecNumber evidence="2">2.1.1.22</ecNumber>
    </recommendedName>
</protein>
<name>A0A6P5TMJ1_PRUAV</name>